<dbReference type="EnsemblMetazoa" id="AFUN014130-RA">
    <property type="protein sequence ID" value="AFUN014130-PA"/>
    <property type="gene ID" value="AFUN014130"/>
</dbReference>
<name>A0A182S0V4_ANOFN</name>
<reference evidence="1" key="1">
    <citation type="submission" date="2020-05" db="UniProtKB">
        <authorList>
            <consortium name="EnsemblMetazoa"/>
        </authorList>
    </citation>
    <scope>IDENTIFICATION</scope>
    <source>
        <strain evidence="1">FUMOZ</strain>
    </source>
</reference>
<sequence length="64" mass="7266">AGKNWTAPIVCVCSITLERNMVQSRESELANGRTRAFVHREKPERGKNLCAVFGKRIFTTNIFI</sequence>
<dbReference type="VEuPathDB" id="VectorBase:AFUN014130"/>
<organism evidence="1">
    <name type="scientific">Anopheles funestus</name>
    <name type="common">African malaria mosquito</name>
    <dbReference type="NCBI Taxonomy" id="62324"/>
    <lineage>
        <taxon>Eukaryota</taxon>
        <taxon>Metazoa</taxon>
        <taxon>Ecdysozoa</taxon>
        <taxon>Arthropoda</taxon>
        <taxon>Hexapoda</taxon>
        <taxon>Insecta</taxon>
        <taxon>Pterygota</taxon>
        <taxon>Neoptera</taxon>
        <taxon>Endopterygota</taxon>
        <taxon>Diptera</taxon>
        <taxon>Nematocera</taxon>
        <taxon>Culicoidea</taxon>
        <taxon>Culicidae</taxon>
        <taxon>Anophelinae</taxon>
        <taxon>Anopheles</taxon>
    </lineage>
</organism>
<evidence type="ECO:0000313" key="1">
    <source>
        <dbReference type="EnsemblMetazoa" id="AFUN014130-PA"/>
    </source>
</evidence>
<dbReference type="AlphaFoldDB" id="A0A182S0V4"/>
<accession>A0A182S0V4</accession>
<protein>
    <submittedName>
        <fullName evidence="1">Uncharacterized protein</fullName>
    </submittedName>
</protein>
<proteinExistence type="predicted"/>